<gene>
    <name evidence="2" type="ORF">NCTC11190_00492</name>
</gene>
<dbReference type="EMBL" id="UGVL01000001">
    <property type="protein sequence ID" value="SUE33286.1"/>
    <property type="molecule type" value="Genomic_DNA"/>
</dbReference>
<keyword evidence="3" id="KW-1185">Reference proteome</keyword>
<evidence type="ECO:0008006" key="4">
    <source>
        <dbReference type="Google" id="ProtNLM"/>
    </source>
</evidence>
<evidence type="ECO:0000256" key="1">
    <source>
        <dbReference type="SAM" id="SignalP"/>
    </source>
</evidence>
<dbReference type="InterPro" id="IPR032560">
    <property type="entry name" value="DUF4932"/>
</dbReference>
<dbReference type="STRING" id="880526.GCA_000427365_00953"/>
<dbReference type="OrthoDB" id="6402335at2"/>
<name>A0A379MP86_9BACT</name>
<dbReference type="Proteomes" id="UP000255233">
    <property type="component" value="Unassembled WGS sequence"/>
</dbReference>
<reference evidence="2 3" key="1">
    <citation type="submission" date="2018-06" db="EMBL/GenBank/DDBJ databases">
        <authorList>
            <consortium name="Pathogen Informatics"/>
            <person name="Doyle S."/>
        </authorList>
    </citation>
    <scope>NUCLEOTIDE SEQUENCE [LARGE SCALE GENOMIC DNA]</scope>
    <source>
        <strain evidence="2 3">NCTC11190</strain>
    </source>
</reference>
<proteinExistence type="predicted"/>
<dbReference type="RefSeq" id="WP_027290706.1">
    <property type="nucleotide sequence ID" value="NZ_UGVL01000001.1"/>
</dbReference>
<evidence type="ECO:0000313" key="2">
    <source>
        <dbReference type="EMBL" id="SUE33286.1"/>
    </source>
</evidence>
<feature type="signal peptide" evidence="1">
    <location>
        <begin position="1"/>
        <end position="19"/>
    </location>
</feature>
<evidence type="ECO:0000313" key="3">
    <source>
        <dbReference type="Proteomes" id="UP000255233"/>
    </source>
</evidence>
<sequence>MKKIVFLFTGLMIVLGAAAKPKATATTGVSEPAVDRRVELMTIVARLAGYPEYQSKFTPAYTDSLDAWFAPYKEHPAVEYMRMMRERTGLSYNAVPIMGVYLTDPPHLCPRLPLTEMQPESRWGVKYGTKFIKLLNKFYKEARCGEFFARQDSLFTQVEKAFGDVFAEIDMGWFARFFGKEAQGGMVPVVGMGFGGGNYGGDIVYPDSTVDRYAFMGSWGMRDGKPYFDPEMFRNTIVHEFCHSFVNPALEGDAELARPAERLFSAYAEPMRAQAYGDGKTVLNETFVRAAVIRYLMEQADTAAVDKEMWMQIGRRFIWMPEAVELLGEYEADREKYPDFRSFTPRIAEFCNETAAQIDTIRARRAAEKERMKANALHVIAIEPFGNGAQDVDPKLTEITIRFDKPLVGRGYAFNAGPGGEATLFKFDVKNYSKDKTALTLAVELEPNHEYELVVLHGLSFVTPEGIHMLEDYLVKFRTRAE</sequence>
<dbReference type="Pfam" id="PF16286">
    <property type="entry name" value="DUF4932"/>
    <property type="match status" value="1"/>
</dbReference>
<feature type="chain" id="PRO_5016987039" description="DUF4932 domain-containing protein" evidence="1">
    <location>
        <begin position="20"/>
        <end position="482"/>
    </location>
</feature>
<keyword evidence="1" id="KW-0732">Signal</keyword>
<protein>
    <recommendedName>
        <fullName evidence="4">DUF4932 domain-containing protein</fullName>
    </recommendedName>
</protein>
<accession>A0A379MP86</accession>
<dbReference type="AlphaFoldDB" id="A0A379MP86"/>
<organism evidence="2 3">
    <name type="scientific">Rikenella microfusus</name>
    <dbReference type="NCBI Taxonomy" id="28139"/>
    <lineage>
        <taxon>Bacteria</taxon>
        <taxon>Pseudomonadati</taxon>
        <taxon>Bacteroidota</taxon>
        <taxon>Bacteroidia</taxon>
        <taxon>Bacteroidales</taxon>
        <taxon>Rikenellaceae</taxon>
        <taxon>Rikenella</taxon>
    </lineage>
</organism>